<feature type="binding site" evidence="6">
    <location>
        <position position="28"/>
    </location>
    <ligand>
        <name>substrate</name>
    </ligand>
</feature>
<organism evidence="9 10">
    <name type="scientific">Saonia flava</name>
    <dbReference type="NCBI Taxonomy" id="523696"/>
    <lineage>
        <taxon>Bacteria</taxon>
        <taxon>Pseudomonadati</taxon>
        <taxon>Bacteroidota</taxon>
        <taxon>Flavobacteriia</taxon>
        <taxon>Flavobacteriales</taxon>
        <taxon>Flavobacteriaceae</taxon>
        <taxon>Saonia</taxon>
    </lineage>
</organism>
<dbReference type="GO" id="GO:0019305">
    <property type="term" value="P:dTDP-rhamnose biosynthetic process"/>
    <property type="evidence" value="ECO:0007669"/>
    <property type="project" value="UniProtKB-UniRule"/>
</dbReference>
<dbReference type="NCBIfam" id="TIGR01221">
    <property type="entry name" value="rmlC"/>
    <property type="match status" value="1"/>
</dbReference>
<dbReference type="EC" id="5.1.3.13" evidence="3 8"/>
<dbReference type="GO" id="GO:0000271">
    <property type="term" value="P:polysaccharide biosynthetic process"/>
    <property type="evidence" value="ECO:0007669"/>
    <property type="project" value="TreeGrafter"/>
</dbReference>
<name>A0A846QWD5_9FLAO</name>
<proteinExistence type="inferred from homology"/>
<evidence type="ECO:0000256" key="5">
    <source>
        <dbReference type="PIRSR" id="PIRSR600888-1"/>
    </source>
</evidence>
<protein>
    <recommendedName>
        <fullName evidence="4 8">dTDP-4-dehydrorhamnose 3,5-epimerase</fullName>
        <ecNumber evidence="3 8">5.1.3.13</ecNumber>
    </recommendedName>
    <alternativeName>
        <fullName evidence="8">Thymidine diphospho-4-keto-rhamnose 3,5-epimerase</fullName>
    </alternativeName>
</protein>
<feature type="binding site" evidence="6">
    <location>
        <begin position="47"/>
        <end position="49"/>
    </location>
    <ligand>
        <name>substrate</name>
    </ligand>
</feature>
<dbReference type="RefSeq" id="WP_167965892.1">
    <property type="nucleotide sequence ID" value="NZ_JAATJJ010000002.1"/>
</dbReference>
<dbReference type="InterPro" id="IPR000888">
    <property type="entry name" value="RmlC-like"/>
</dbReference>
<evidence type="ECO:0000256" key="2">
    <source>
        <dbReference type="ARBA" id="ARBA00001997"/>
    </source>
</evidence>
<evidence type="ECO:0000256" key="3">
    <source>
        <dbReference type="ARBA" id="ARBA00012098"/>
    </source>
</evidence>
<dbReference type="InterPro" id="IPR014710">
    <property type="entry name" value="RmlC-like_jellyroll"/>
</dbReference>
<dbReference type="PANTHER" id="PTHR21047">
    <property type="entry name" value="DTDP-6-DEOXY-D-GLUCOSE-3,5 EPIMERASE"/>
    <property type="match status" value="1"/>
</dbReference>
<keyword evidence="8 9" id="KW-0413">Isomerase</keyword>
<dbReference type="AlphaFoldDB" id="A0A846QWD5"/>
<dbReference type="Proteomes" id="UP000590442">
    <property type="component" value="Unassembled WGS sequence"/>
</dbReference>
<dbReference type="CDD" id="cd00438">
    <property type="entry name" value="cupin_RmlC"/>
    <property type="match status" value="1"/>
</dbReference>
<evidence type="ECO:0000313" key="9">
    <source>
        <dbReference type="EMBL" id="NJB72651.1"/>
    </source>
</evidence>
<feature type="binding site" evidence="6">
    <location>
        <position position="72"/>
    </location>
    <ligand>
        <name>substrate</name>
    </ligand>
</feature>
<evidence type="ECO:0000256" key="4">
    <source>
        <dbReference type="ARBA" id="ARBA00019595"/>
    </source>
</evidence>
<feature type="binding site" evidence="6">
    <location>
        <position position="59"/>
    </location>
    <ligand>
        <name>substrate</name>
    </ligand>
</feature>
<dbReference type="Pfam" id="PF00908">
    <property type="entry name" value="dTDP_sugar_isom"/>
    <property type="match status" value="1"/>
</dbReference>
<accession>A0A846QWD5</accession>
<dbReference type="GO" id="GO:0005829">
    <property type="term" value="C:cytosol"/>
    <property type="evidence" value="ECO:0007669"/>
    <property type="project" value="TreeGrafter"/>
</dbReference>
<dbReference type="PANTHER" id="PTHR21047:SF2">
    <property type="entry name" value="THYMIDINE DIPHOSPHO-4-KETO-RHAMNOSE 3,5-EPIMERASE"/>
    <property type="match status" value="1"/>
</dbReference>
<feature type="active site" description="Proton donor" evidence="5">
    <location>
        <position position="132"/>
    </location>
</feature>
<comment type="subunit">
    <text evidence="8">Homodimer.</text>
</comment>
<gene>
    <name evidence="9" type="ORF">GGR42_003142</name>
</gene>
<evidence type="ECO:0000256" key="8">
    <source>
        <dbReference type="RuleBase" id="RU364069"/>
    </source>
</evidence>
<feature type="binding site" evidence="6">
    <location>
        <position position="119"/>
    </location>
    <ligand>
        <name>substrate</name>
    </ligand>
</feature>
<dbReference type="Gene3D" id="2.60.120.10">
    <property type="entry name" value="Jelly Rolls"/>
    <property type="match status" value="1"/>
</dbReference>
<comment type="similarity">
    <text evidence="8">Belongs to the dTDP-4-dehydrorhamnose 3,5-epimerase family.</text>
</comment>
<comment type="catalytic activity">
    <reaction evidence="1 8">
        <text>dTDP-4-dehydro-6-deoxy-alpha-D-glucose = dTDP-4-dehydro-beta-L-rhamnose</text>
        <dbReference type="Rhea" id="RHEA:16969"/>
        <dbReference type="ChEBI" id="CHEBI:57649"/>
        <dbReference type="ChEBI" id="CHEBI:62830"/>
        <dbReference type="EC" id="5.1.3.13"/>
    </reaction>
</comment>
<reference evidence="9 10" key="1">
    <citation type="submission" date="2020-03" db="EMBL/GenBank/DDBJ databases">
        <title>Genomic Encyclopedia of Type Strains, Phase IV (KMG-IV): sequencing the most valuable type-strain genomes for metagenomic binning, comparative biology and taxonomic classification.</title>
        <authorList>
            <person name="Goeker M."/>
        </authorList>
    </citation>
    <scope>NUCLEOTIDE SEQUENCE [LARGE SCALE GENOMIC DNA]</scope>
    <source>
        <strain evidence="9 10">DSM 29762</strain>
    </source>
</reference>
<dbReference type="UniPathway" id="UPA00124"/>
<keyword evidence="10" id="KW-1185">Reference proteome</keyword>
<dbReference type="InterPro" id="IPR011051">
    <property type="entry name" value="RmlC_Cupin_sf"/>
</dbReference>
<feature type="binding site" evidence="6">
    <location>
        <position position="165"/>
    </location>
    <ligand>
        <name>substrate</name>
    </ligand>
</feature>
<sequence length="187" mass="21432">MNFKKLNIPEVILCEPKVIGDERGYFFETFREDKFTAFLGKKINFCQDNESKSSYGVLRGLHYQSPPFAQAKLVRVIEGSVLDVVVDLRMGSPTFGQHVAVELNSELKNQLFIPKGFAHGFVVLSKEAIFAYKADNYYNYKSEKGILFNDPELAIDWKLNGNNLKLSEKDAQLPLFRNAEYFETKNQ</sequence>
<evidence type="ECO:0000256" key="1">
    <source>
        <dbReference type="ARBA" id="ARBA00001298"/>
    </source>
</evidence>
<feature type="active site" description="Proton acceptor" evidence="5">
    <location>
        <position position="62"/>
    </location>
</feature>
<evidence type="ECO:0000256" key="7">
    <source>
        <dbReference type="PIRSR" id="PIRSR600888-3"/>
    </source>
</evidence>
<comment type="pathway">
    <text evidence="8">Carbohydrate biosynthesis; dTDP-L-rhamnose biosynthesis.</text>
</comment>
<feature type="binding site" evidence="6">
    <location>
        <position position="143"/>
    </location>
    <ligand>
        <name>substrate</name>
    </ligand>
</feature>
<dbReference type="EMBL" id="JAATJJ010000002">
    <property type="protein sequence ID" value="NJB72651.1"/>
    <property type="molecule type" value="Genomic_DNA"/>
</dbReference>
<dbReference type="GO" id="GO:0008830">
    <property type="term" value="F:dTDP-4-dehydrorhamnose 3,5-epimerase activity"/>
    <property type="evidence" value="ECO:0007669"/>
    <property type="project" value="UniProtKB-UniRule"/>
</dbReference>
<dbReference type="SUPFAM" id="SSF51182">
    <property type="entry name" value="RmlC-like cupins"/>
    <property type="match status" value="1"/>
</dbReference>
<feature type="site" description="Participates in a stacking interaction with the thymidine ring of dTDP-4-oxo-6-deoxyglucose" evidence="7">
    <location>
        <position position="138"/>
    </location>
</feature>
<evidence type="ECO:0000313" key="10">
    <source>
        <dbReference type="Proteomes" id="UP000590442"/>
    </source>
</evidence>
<comment type="caution">
    <text evidence="9">The sequence shown here is derived from an EMBL/GenBank/DDBJ whole genome shotgun (WGS) entry which is preliminary data.</text>
</comment>
<feature type="binding site" evidence="6">
    <location>
        <position position="23"/>
    </location>
    <ligand>
        <name>substrate</name>
    </ligand>
</feature>
<evidence type="ECO:0000256" key="6">
    <source>
        <dbReference type="PIRSR" id="PIRSR600888-2"/>
    </source>
</evidence>
<comment type="function">
    <text evidence="2 8">Catalyzes the epimerization of the C3' and C5'positions of dTDP-6-deoxy-D-xylo-4-hexulose, forming dTDP-6-deoxy-L-lyxo-4-hexulose.</text>
</comment>